<evidence type="ECO:0000313" key="1">
    <source>
        <dbReference type="EMBL" id="UQC81201.1"/>
    </source>
</evidence>
<keyword evidence="2" id="KW-1185">Reference proteome</keyword>
<dbReference type="KEGG" id="clup:CLUP02_06687"/>
<dbReference type="AlphaFoldDB" id="A0A9Q8WFC9"/>
<dbReference type="RefSeq" id="XP_049142827.1">
    <property type="nucleotide sequence ID" value="XM_049285684.1"/>
</dbReference>
<accession>A0A9Q8WFC9</accession>
<proteinExistence type="predicted"/>
<sequence>MANIYANAYLTIAATNSSDASGGCFRKQISTYVEGASNKRKPRLATFESWMGLSENATFTAGTALLCPGSVMGLPGFTEKREHRQRPRFYFRR</sequence>
<dbReference type="GeneID" id="73340694"/>
<dbReference type="Proteomes" id="UP000830671">
    <property type="component" value="Chromosome 3"/>
</dbReference>
<evidence type="ECO:0000313" key="2">
    <source>
        <dbReference type="Proteomes" id="UP000830671"/>
    </source>
</evidence>
<protein>
    <submittedName>
        <fullName evidence="1">Uncharacterized protein</fullName>
    </submittedName>
</protein>
<organism evidence="1 2">
    <name type="scientific">Colletotrichum lupini</name>
    <dbReference type="NCBI Taxonomy" id="145971"/>
    <lineage>
        <taxon>Eukaryota</taxon>
        <taxon>Fungi</taxon>
        <taxon>Dikarya</taxon>
        <taxon>Ascomycota</taxon>
        <taxon>Pezizomycotina</taxon>
        <taxon>Sordariomycetes</taxon>
        <taxon>Hypocreomycetidae</taxon>
        <taxon>Glomerellales</taxon>
        <taxon>Glomerellaceae</taxon>
        <taxon>Colletotrichum</taxon>
        <taxon>Colletotrichum acutatum species complex</taxon>
    </lineage>
</organism>
<gene>
    <name evidence="1" type="ORF">CLUP02_06687</name>
</gene>
<name>A0A9Q8WFC9_9PEZI</name>
<reference evidence="1" key="1">
    <citation type="journal article" date="2021" name="Mol. Plant Microbe Interact.">
        <title>Complete Genome Sequence of the Plant-Pathogenic Fungus Colletotrichum lupini.</title>
        <authorList>
            <person name="Baroncelli R."/>
            <person name="Pensec F."/>
            <person name="Da Lio D."/>
            <person name="Boufleur T."/>
            <person name="Vicente I."/>
            <person name="Sarrocco S."/>
            <person name="Picot A."/>
            <person name="Baraldi E."/>
            <person name="Sukno S."/>
            <person name="Thon M."/>
            <person name="Le Floch G."/>
        </authorList>
    </citation>
    <scope>NUCLEOTIDE SEQUENCE</scope>
    <source>
        <strain evidence="1">IMI 504893</strain>
    </source>
</reference>
<dbReference type="EMBL" id="CP019475">
    <property type="protein sequence ID" value="UQC81201.1"/>
    <property type="molecule type" value="Genomic_DNA"/>
</dbReference>